<dbReference type="Pfam" id="PF07715">
    <property type="entry name" value="Plug"/>
    <property type="match status" value="1"/>
</dbReference>
<evidence type="ECO:0000256" key="2">
    <source>
        <dbReference type="ARBA" id="ARBA00022448"/>
    </source>
</evidence>
<dbReference type="InterPro" id="IPR012910">
    <property type="entry name" value="Plug_dom"/>
</dbReference>
<evidence type="ECO:0000256" key="6">
    <source>
        <dbReference type="ARBA" id="ARBA00023136"/>
    </source>
</evidence>
<dbReference type="InterPro" id="IPR039426">
    <property type="entry name" value="TonB-dep_rcpt-like"/>
</dbReference>
<keyword evidence="14" id="KW-1185">Reference proteome</keyword>
<dbReference type="PANTHER" id="PTHR47234:SF3">
    <property type="entry name" value="SECRETIN_TONB SHORT N-TERMINAL DOMAIN-CONTAINING PROTEIN"/>
    <property type="match status" value="1"/>
</dbReference>
<feature type="domain" description="TonB-dependent receptor-like beta-barrel" evidence="11">
    <location>
        <begin position="349"/>
        <end position="814"/>
    </location>
</feature>
<evidence type="ECO:0000256" key="7">
    <source>
        <dbReference type="ARBA" id="ARBA00023237"/>
    </source>
</evidence>
<dbReference type="AlphaFoldDB" id="A0A916WRA6"/>
<evidence type="ECO:0000256" key="3">
    <source>
        <dbReference type="ARBA" id="ARBA00022452"/>
    </source>
</evidence>
<reference evidence="13" key="1">
    <citation type="journal article" date="2014" name="Int. J. Syst. Evol. Microbiol.">
        <title>Complete genome sequence of Corynebacterium casei LMG S-19264T (=DSM 44701T), isolated from a smear-ripened cheese.</title>
        <authorList>
            <consortium name="US DOE Joint Genome Institute (JGI-PGF)"/>
            <person name="Walter F."/>
            <person name="Albersmeier A."/>
            <person name="Kalinowski J."/>
            <person name="Ruckert C."/>
        </authorList>
    </citation>
    <scope>NUCLEOTIDE SEQUENCE</scope>
    <source>
        <strain evidence="13">CGMCC 1.15330</strain>
    </source>
</reference>
<evidence type="ECO:0000256" key="4">
    <source>
        <dbReference type="ARBA" id="ARBA00022692"/>
    </source>
</evidence>
<evidence type="ECO:0000259" key="11">
    <source>
        <dbReference type="Pfam" id="PF00593"/>
    </source>
</evidence>
<dbReference type="InterPro" id="IPR037066">
    <property type="entry name" value="Plug_dom_sf"/>
</dbReference>
<comment type="caution">
    <text evidence="13">The sequence shown here is derived from an EMBL/GenBank/DDBJ whole genome shotgun (WGS) entry which is preliminary data.</text>
</comment>
<dbReference type="CDD" id="cd01347">
    <property type="entry name" value="ligand_gated_channel"/>
    <property type="match status" value="1"/>
</dbReference>
<keyword evidence="5 9" id="KW-0798">TonB box</keyword>
<dbReference type="PROSITE" id="PS52016">
    <property type="entry name" value="TONB_DEPENDENT_REC_3"/>
    <property type="match status" value="1"/>
</dbReference>
<evidence type="ECO:0008006" key="15">
    <source>
        <dbReference type="Google" id="ProtNLM"/>
    </source>
</evidence>
<feature type="domain" description="TonB-dependent receptor plug" evidence="12">
    <location>
        <begin position="73"/>
        <end position="192"/>
    </location>
</feature>
<dbReference type="SUPFAM" id="SSF56935">
    <property type="entry name" value="Porins"/>
    <property type="match status" value="1"/>
</dbReference>
<feature type="chain" id="PRO_5037596690" description="TonB-dependent receptor" evidence="10">
    <location>
        <begin position="27"/>
        <end position="864"/>
    </location>
</feature>
<organism evidence="13 14">
    <name type="scientific">Sphingomonas metalli</name>
    <dbReference type="NCBI Taxonomy" id="1779358"/>
    <lineage>
        <taxon>Bacteria</taxon>
        <taxon>Pseudomonadati</taxon>
        <taxon>Pseudomonadota</taxon>
        <taxon>Alphaproteobacteria</taxon>
        <taxon>Sphingomonadales</taxon>
        <taxon>Sphingomonadaceae</taxon>
        <taxon>Sphingomonas</taxon>
    </lineage>
</organism>
<sequence>MRNYVTVSHIALATCCMLGMSDDASAQQPGPVLVPVSATVAPDPLADPAPATDPQDGNEIIVTGTRATGITAAESAAPIKVLGEEALSHVGQPNLNQVLTQLVPSFVAQAFGGDTANLTLSARLRGLSPNHTLVLVNGKRRHGTSNLAVLGGPFQGAATADLDLISPSSIKRIEVLEDGAAAQYGSDAIAGVINVILKDDAEGGDGYITAGKNYDVGGDTLAGTLHLATRVGETGYFNVTAFHRFHDFTQVGGLDRRVTDINGNLLTATSNPSLSAIQRQLFPLMDNFPYVNKINGDAQSSLTNLQYNTAFDFGSAEVYSFGTYSKRIASGRQNVRVPTRVSRTVAGVTTYFDPEGDSPVNGFTPREKIREDDMAFTGGVRGTVSGFQYDLSSTFGQDKAQIFTVDSANASLYADTGFTPTSFYNGVFKSTEFTVNADVRREIEAGFATPITVAFGGEYRRNVYEIGSGDPGSIYKEGGQAYPGFRPSDAGVNSRTGKSLYLDLATNPVEALKLDIAGRYEHYSDFGSRFIYKATGRYDFSDAFALRGTISTGFRAPTLAESYYSATNVSPTAAFVQLPANSAAAKLIGFQNLKPEKSTNYSLGTVIRPLPDLTITLDAYQVKIRDRILGTGSIFGSGGAVNFAVVRQAIIANGNVLDPTVSQTGINIFTNGADTRTRGVDLVVSYTSDFGDAGKAVWTISGNYNETKLRRLIAAPATLTNPATGQVIPLFNLGAQSNIETASPRVKLINSVLYSIDKFSATLRGTIYGKSSAQLSPDGGTFYKQTIGTAFIGDIELNYDITPNLGIAIGANNVFNKTPPTIPLVPGTTNQTLVNGGNVLDAPLTFSPYGINGGYYYARLNVSF</sequence>
<dbReference type="InterPro" id="IPR036942">
    <property type="entry name" value="Beta-barrel_TonB_sf"/>
</dbReference>
<keyword evidence="3 8" id="KW-1134">Transmembrane beta strand</keyword>
<keyword evidence="6 8" id="KW-0472">Membrane</keyword>
<comment type="subcellular location">
    <subcellularLocation>
        <location evidence="1 8">Cell outer membrane</location>
        <topology evidence="1 8">Multi-pass membrane protein</topology>
    </subcellularLocation>
</comment>
<evidence type="ECO:0000256" key="5">
    <source>
        <dbReference type="ARBA" id="ARBA00023077"/>
    </source>
</evidence>
<keyword evidence="2 8" id="KW-0813">Transport</keyword>
<accession>A0A916WRA6</accession>
<keyword evidence="4 8" id="KW-0812">Transmembrane</keyword>
<dbReference type="EMBL" id="BMIH01000001">
    <property type="protein sequence ID" value="GGB23113.1"/>
    <property type="molecule type" value="Genomic_DNA"/>
</dbReference>
<dbReference type="Pfam" id="PF00593">
    <property type="entry name" value="TonB_dep_Rec_b-barrel"/>
    <property type="match status" value="1"/>
</dbReference>
<evidence type="ECO:0000259" key="12">
    <source>
        <dbReference type="Pfam" id="PF07715"/>
    </source>
</evidence>
<dbReference type="Gene3D" id="2.40.170.20">
    <property type="entry name" value="TonB-dependent receptor, beta-barrel domain"/>
    <property type="match status" value="1"/>
</dbReference>
<dbReference type="Proteomes" id="UP000623067">
    <property type="component" value="Unassembled WGS sequence"/>
</dbReference>
<protein>
    <recommendedName>
        <fullName evidence="15">TonB-dependent receptor</fullName>
    </recommendedName>
</protein>
<keyword evidence="7 8" id="KW-0998">Cell outer membrane</keyword>
<dbReference type="GO" id="GO:0009279">
    <property type="term" value="C:cell outer membrane"/>
    <property type="evidence" value="ECO:0007669"/>
    <property type="project" value="UniProtKB-SubCell"/>
</dbReference>
<proteinExistence type="inferred from homology"/>
<evidence type="ECO:0000256" key="10">
    <source>
        <dbReference type="SAM" id="SignalP"/>
    </source>
</evidence>
<name>A0A916WRA6_9SPHN</name>
<evidence type="ECO:0000313" key="14">
    <source>
        <dbReference type="Proteomes" id="UP000623067"/>
    </source>
</evidence>
<evidence type="ECO:0000256" key="8">
    <source>
        <dbReference type="PROSITE-ProRule" id="PRU01360"/>
    </source>
</evidence>
<dbReference type="PANTHER" id="PTHR47234">
    <property type="match status" value="1"/>
</dbReference>
<dbReference type="Gene3D" id="2.170.130.10">
    <property type="entry name" value="TonB-dependent receptor, plug domain"/>
    <property type="match status" value="1"/>
</dbReference>
<evidence type="ECO:0000256" key="9">
    <source>
        <dbReference type="RuleBase" id="RU003357"/>
    </source>
</evidence>
<dbReference type="InterPro" id="IPR000531">
    <property type="entry name" value="Beta-barrel_TonB"/>
</dbReference>
<comment type="similarity">
    <text evidence="8 9">Belongs to the TonB-dependent receptor family.</text>
</comment>
<evidence type="ECO:0000256" key="1">
    <source>
        <dbReference type="ARBA" id="ARBA00004571"/>
    </source>
</evidence>
<gene>
    <name evidence="13" type="ORF">GCM10011380_11000</name>
</gene>
<reference evidence="13" key="2">
    <citation type="submission" date="2020-09" db="EMBL/GenBank/DDBJ databases">
        <authorList>
            <person name="Sun Q."/>
            <person name="Zhou Y."/>
        </authorList>
    </citation>
    <scope>NUCLEOTIDE SEQUENCE</scope>
    <source>
        <strain evidence="13">CGMCC 1.15330</strain>
    </source>
</reference>
<evidence type="ECO:0000313" key="13">
    <source>
        <dbReference type="EMBL" id="GGB23113.1"/>
    </source>
</evidence>
<keyword evidence="10" id="KW-0732">Signal</keyword>
<feature type="signal peptide" evidence="10">
    <location>
        <begin position="1"/>
        <end position="26"/>
    </location>
</feature>